<dbReference type="GO" id="GO:0046872">
    <property type="term" value="F:metal ion binding"/>
    <property type="evidence" value="ECO:0007669"/>
    <property type="project" value="UniProtKB-KW"/>
</dbReference>
<organism evidence="18 19">
    <name type="scientific">Anatilimnocola aggregata</name>
    <dbReference type="NCBI Taxonomy" id="2528021"/>
    <lineage>
        <taxon>Bacteria</taxon>
        <taxon>Pseudomonadati</taxon>
        <taxon>Planctomycetota</taxon>
        <taxon>Planctomycetia</taxon>
        <taxon>Pirellulales</taxon>
        <taxon>Pirellulaceae</taxon>
        <taxon>Anatilimnocola</taxon>
    </lineage>
</organism>
<dbReference type="PANTHER" id="PTHR47707:SF1">
    <property type="entry name" value="NUDIX HYDROLASE FAMILY PROTEIN"/>
    <property type="match status" value="1"/>
</dbReference>
<dbReference type="SUPFAM" id="SSF55811">
    <property type="entry name" value="Nudix"/>
    <property type="match status" value="1"/>
</dbReference>
<dbReference type="Pfam" id="PF14815">
    <property type="entry name" value="NUDIX_4"/>
    <property type="match status" value="1"/>
</dbReference>
<protein>
    <recommendedName>
        <fullName evidence="13">8-oxo-dGTP diphosphatase</fullName>
        <ecNumber evidence="12">3.6.1.55</ecNumber>
    </recommendedName>
    <alternativeName>
        <fullName evidence="16">7,8-dihydro-8-oxoguanine-triphosphatase</fullName>
    </alternativeName>
    <alternativeName>
        <fullName evidence="15">Mutator protein MutT</fullName>
    </alternativeName>
    <alternativeName>
        <fullName evidence="14">dGTP pyrophosphohydrolase</fullName>
    </alternativeName>
</protein>
<dbReference type="InterPro" id="IPR000086">
    <property type="entry name" value="NUDIX_hydrolase_dom"/>
</dbReference>
<keyword evidence="19" id="KW-1185">Reference proteome</keyword>
<evidence type="ECO:0000256" key="6">
    <source>
        <dbReference type="ARBA" id="ARBA00022763"/>
    </source>
</evidence>
<feature type="domain" description="Nudix hydrolase" evidence="17">
    <location>
        <begin position="1"/>
        <end position="123"/>
    </location>
</feature>
<evidence type="ECO:0000256" key="15">
    <source>
        <dbReference type="ARBA" id="ARBA00041979"/>
    </source>
</evidence>
<dbReference type="GO" id="GO:0006281">
    <property type="term" value="P:DNA repair"/>
    <property type="evidence" value="ECO:0007669"/>
    <property type="project" value="UniProtKB-KW"/>
</dbReference>
<name>A0A517YP00_9BACT</name>
<dbReference type="InterPro" id="IPR020476">
    <property type="entry name" value="Nudix_hydrolase"/>
</dbReference>
<sequence length="123" mass="13603">MKQIAIAVVEHQDRFLIGQRPAGVALAGLWEFPGGKMHATETPEQAAVRECLEETGLVVAAKFRYPDRAHVYAHDAVQLHFVACEPSDPSAVPLAPFRWIARQELSNFEFPAGNRELLAILAQ</sequence>
<evidence type="ECO:0000256" key="5">
    <source>
        <dbReference type="ARBA" id="ARBA00022723"/>
    </source>
</evidence>
<comment type="similarity">
    <text evidence="2">Belongs to the Nudix hydrolase family.</text>
</comment>
<evidence type="ECO:0000256" key="14">
    <source>
        <dbReference type="ARBA" id="ARBA00041592"/>
    </source>
</evidence>
<dbReference type="Proteomes" id="UP000315017">
    <property type="component" value="Chromosome"/>
</dbReference>
<evidence type="ECO:0000256" key="9">
    <source>
        <dbReference type="ARBA" id="ARBA00023204"/>
    </source>
</evidence>
<dbReference type="GO" id="GO:0044716">
    <property type="term" value="F:8-oxo-GDP phosphatase activity"/>
    <property type="evidence" value="ECO:0007669"/>
    <property type="project" value="TreeGrafter"/>
</dbReference>
<evidence type="ECO:0000256" key="12">
    <source>
        <dbReference type="ARBA" id="ARBA00038905"/>
    </source>
</evidence>
<keyword evidence="5" id="KW-0479">Metal-binding</keyword>
<reference evidence="18 19" key="1">
    <citation type="submission" date="2019-02" db="EMBL/GenBank/DDBJ databases">
        <title>Deep-cultivation of Planctomycetes and their phenomic and genomic characterization uncovers novel biology.</title>
        <authorList>
            <person name="Wiegand S."/>
            <person name="Jogler M."/>
            <person name="Boedeker C."/>
            <person name="Pinto D."/>
            <person name="Vollmers J."/>
            <person name="Rivas-Marin E."/>
            <person name="Kohn T."/>
            <person name="Peeters S.H."/>
            <person name="Heuer A."/>
            <person name="Rast P."/>
            <person name="Oberbeckmann S."/>
            <person name="Bunk B."/>
            <person name="Jeske O."/>
            <person name="Meyerdierks A."/>
            <person name="Storesund J.E."/>
            <person name="Kallscheuer N."/>
            <person name="Luecker S."/>
            <person name="Lage O.M."/>
            <person name="Pohl T."/>
            <person name="Merkel B.J."/>
            <person name="Hornburger P."/>
            <person name="Mueller R.-W."/>
            <person name="Bruemmer F."/>
            <person name="Labrenz M."/>
            <person name="Spormann A.M."/>
            <person name="Op den Camp H."/>
            <person name="Overmann J."/>
            <person name="Amann R."/>
            <person name="Jetten M.S.M."/>
            <person name="Mascher T."/>
            <person name="Medema M.H."/>
            <person name="Devos D.P."/>
            <person name="Kaster A.-K."/>
            <person name="Ovreas L."/>
            <person name="Rohde M."/>
            <person name="Galperin M.Y."/>
            <person name="Jogler C."/>
        </authorList>
    </citation>
    <scope>NUCLEOTIDE SEQUENCE [LARGE SCALE GENOMIC DNA]</scope>
    <source>
        <strain evidence="18 19">ETA_A8</strain>
    </source>
</reference>
<evidence type="ECO:0000256" key="8">
    <source>
        <dbReference type="ARBA" id="ARBA00022842"/>
    </source>
</evidence>
<evidence type="ECO:0000256" key="11">
    <source>
        <dbReference type="ARBA" id="ARBA00036904"/>
    </source>
</evidence>
<evidence type="ECO:0000256" key="1">
    <source>
        <dbReference type="ARBA" id="ARBA00001946"/>
    </source>
</evidence>
<dbReference type="AlphaFoldDB" id="A0A517YP00"/>
<dbReference type="OrthoDB" id="9810648at2"/>
<comment type="catalytic activity">
    <reaction evidence="11">
        <text>8-oxo-GTP + H2O = 8-oxo-GMP + diphosphate + H(+)</text>
        <dbReference type="Rhea" id="RHEA:67616"/>
        <dbReference type="ChEBI" id="CHEBI:15377"/>
        <dbReference type="ChEBI" id="CHEBI:15378"/>
        <dbReference type="ChEBI" id="CHEBI:33019"/>
        <dbReference type="ChEBI" id="CHEBI:143553"/>
        <dbReference type="ChEBI" id="CHEBI:145694"/>
    </reaction>
</comment>
<dbReference type="EMBL" id="CP036274">
    <property type="protein sequence ID" value="QDU31944.1"/>
    <property type="molecule type" value="Genomic_DNA"/>
</dbReference>
<comment type="cofactor">
    <cofactor evidence="1">
        <name>Mg(2+)</name>
        <dbReference type="ChEBI" id="CHEBI:18420"/>
    </cofactor>
</comment>
<dbReference type="GO" id="GO:0008413">
    <property type="term" value="F:8-oxo-7,8-dihydroguanosine triphosphate pyrophosphatase activity"/>
    <property type="evidence" value="ECO:0007669"/>
    <property type="project" value="TreeGrafter"/>
</dbReference>
<dbReference type="CDD" id="cd03425">
    <property type="entry name" value="NUDIX_MutT_NudA_like"/>
    <property type="match status" value="1"/>
</dbReference>
<evidence type="ECO:0000256" key="7">
    <source>
        <dbReference type="ARBA" id="ARBA00022801"/>
    </source>
</evidence>
<dbReference type="PROSITE" id="PS51462">
    <property type="entry name" value="NUDIX"/>
    <property type="match status" value="1"/>
</dbReference>
<keyword evidence="4" id="KW-0235">DNA replication</keyword>
<keyword evidence="6" id="KW-0227">DNA damage</keyword>
<dbReference type="PANTHER" id="PTHR47707">
    <property type="entry name" value="8-OXO-DGTP DIPHOSPHATASE"/>
    <property type="match status" value="1"/>
</dbReference>
<evidence type="ECO:0000256" key="13">
    <source>
        <dbReference type="ARBA" id="ARBA00040794"/>
    </source>
</evidence>
<keyword evidence="9" id="KW-0234">DNA repair</keyword>
<dbReference type="RefSeq" id="WP_145099948.1">
    <property type="nucleotide sequence ID" value="NZ_CP036274.1"/>
</dbReference>
<dbReference type="Gene3D" id="3.90.79.10">
    <property type="entry name" value="Nucleoside Triphosphate Pyrophosphohydrolase"/>
    <property type="match status" value="1"/>
</dbReference>
<comment type="catalytic activity">
    <reaction evidence="10">
        <text>8-oxo-dGTP + H2O = 8-oxo-dGMP + diphosphate + H(+)</text>
        <dbReference type="Rhea" id="RHEA:31575"/>
        <dbReference type="ChEBI" id="CHEBI:15377"/>
        <dbReference type="ChEBI" id="CHEBI:15378"/>
        <dbReference type="ChEBI" id="CHEBI:33019"/>
        <dbReference type="ChEBI" id="CHEBI:63224"/>
        <dbReference type="ChEBI" id="CHEBI:77896"/>
        <dbReference type="EC" id="3.6.1.55"/>
    </reaction>
</comment>
<evidence type="ECO:0000256" key="4">
    <source>
        <dbReference type="ARBA" id="ARBA00022705"/>
    </source>
</evidence>
<evidence type="ECO:0000256" key="2">
    <source>
        <dbReference type="ARBA" id="ARBA00005582"/>
    </source>
</evidence>
<gene>
    <name evidence="18" type="primary">mutT_2</name>
    <name evidence="18" type="ORF">ETAA8_71060</name>
</gene>
<dbReference type="InterPro" id="IPR015797">
    <property type="entry name" value="NUDIX_hydrolase-like_dom_sf"/>
</dbReference>
<evidence type="ECO:0000313" key="19">
    <source>
        <dbReference type="Proteomes" id="UP000315017"/>
    </source>
</evidence>
<dbReference type="GO" id="GO:0006260">
    <property type="term" value="P:DNA replication"/>
    <property type="evidence" value="ECO:0007669"/>
    <property type="project" value="UniProtKB-KW"/>
</dbReference>
<keyword evidence="7 18" id="KW-0378">Hydrolase</keyword>
<accession>A0A517YP00</accession>
<keyword evidence="8" id="KW-0460">Magnesium</keyword>
<proteinExistence type="inferred from homology"/>
<dbReference type="InterPro" id="IPR047127">
    <property type="entry name" value="MutT-like"/>
</dbReference>
<evidence type="ECO:0000256" key="16">
    <source>
        <dbReference type="ARBA" id="ARBA00042798"/>
    </source>
</evidence>
<dbReference type="EC" id="3.6.1.55" evidence="12"/>
<evidence type="ECO:0000256" key="3">
    <source>
        <dbReference type="ARBA" id="ARBA00022457"/>
    </source>
</evidence>
<dbReference type="PRINTS" id="PR00502">
    <property type="entry name" value="NUDIXFAMILY"/>
</dbReference>
<evidence type="ECO:0000256" key="10">
    <source>
        <dbReference type="ARBA" id="ARBA00035861"/>
    </source>
</evidence>
<dbReference type="KEGG" id="aagg:ETAA8_71060"/>
<evidence type="ECO:0000313" key="18">
    <source>
        <dbReference type="EMBL" id="QDU31944.1"/>
    </source>
</evidence>
<keyword evidence="3" id="KW-0515">Mutator protein</keyword>
<dbReference type="InterPro" id="IPR029119">
    <property type="entry name" value="MutY_C"/>
</dbReference>
<dbReference type="GO" id="GO:0044715">
    <property type="term" value="F:8-oxo-dGDP phosphatase activity"/>
    <property type="evidence" value="ECO:0007669"/>
    <property type="project" value="TreeGrafter"/>
</dbReference>
<dbReference type="GO" id="GO:0035539">
    <property type="term" value="F:8-oxo-7,8-dihydrodeoxyguanosine triphosphate pyrophosphatase activity"/>
    <property type="evidence" value="ECO:0007669"/>
    <property type="project" value="UniProtKB-EC"/>
</dbReference>
<evidence type="ECO:0000259" key="17">
    <source>
        <dbReference type="PROSITE" id="PS51462"/>
    </source>
</evidence>